<dbReference type="GO" id="GO:0008168">
    <property type="term" value="F:methyltransferase activity"/>
    <property type="evidence" value="ECO:0007669"/>
    <property type="project" value="UniProtKB-KW"/>
</dbReference>
<gene>
    <name evidence="2" type="ORF">F5972_23715</name>
</gene>
<dbReference type="Proteomes" id="UP000327011">
    <property type="component" value="Unassembled WGS sequence"/>
</dbReference>
<proteinExistence type="predicted"/>
<feature type="region of interest" description="Disordered" evidence="1">
    <location>
        <begin position="1"/>
        <end position="25"/>
    </location>
</feature>
<keyword evidence="2" id="KW-0489">Methyltransferase</keyword>
<dbReference type="AlphaFoldDB" id="A0A5J5K1Q6"/>
<accession>A0A5J5K1Q6</accession>
<dbReference type="EMBL" id="VYTZ01000008">
    <property type="protein sequence ID" value="KAA9376592.1"/>
    <property type="molecule type" value="Genomic_DNA"/>
</dbReference>
<dbReference type="SUPFAM" id="SSF53335">
    <property type="entry name" value="S-adenosyl-L-methionine-dependent methyltransferases"/>
    <property type="match status" value="1"/>
</dbReference>
<evidence type="ECO:0000256" key="1">
    <source>
        <dbReference type="SAM" id="MobiDB-lite"/>
    </source>
</evidence>
<evidence type="ECO:0000313" key="2">
    <source>
        <dbReference type="EMBL" id="KAA9376592.1"/>
    </source>
</evidence>
<name>A0A5J5K1Q6_9ACTN</name>
<dbReference type="InterPro" id="IPR006764">
    <property type="entry name" value="SAM_dep_MeTrfase_SAV2177_type"/>
</dbReference>
<dbReference type="GO" id="GO:0032259">
    <property type="term" value="P:methylation"/>
    <property type="evidence" value="ECO:0007669"/>
    <property type="project" value="UniProtKB-KW"/>
</dbReference>
<protein>
    <submittedName>
        <fullName evidence="2">SAM-dependent methyltransferase</fullName>
    </submittedName>
</protein>
<dbReference type="RefSeq" id="WP_150936281.1">
    <property type="nucleotide sequence ID" value="NZ_VYTZ01000008.1"/>
</dbReference>
<evidence type="ECO:0000313" key="3">
    <source>
        <dbReference type="Proteomes" id="UP000327011"/>
    </source>
</evidence>
<keyword evidence="2" id="KW-0808">Transferase</keyword>
<organism evidence="2 3">
    <name type="scientific">Microbispora cellulosiformans</name>
    <dbReference type="NCBI Taxonomy" id="2614688"/>
    <lineage>
        <taxon>Bacteria</taxon>
        <taxon>Bacillati</taxon>
        <taxon>Actinomycetota</taxon>
        <taxon>Actinomycetes</taxon>
        <taxon>Streptosporangiales</taxon>
        <taxon>Streptosporangiaceae</taxon>
        <taxon>Microbispora</taxon>
    </lineage>
</organism>
<reference evidence="2 3" key="1">
    <citation type="submission" date="2019-09" db="EMBL/GenBank/DDBJ databases">
        <title>Screening of Novel Bioactive Compounds from Soil-Associated.</title>
        <authorList>
            <person name="Gong X."/>
        </authorList>
    </citation>
    <scope>NUCLEOTIDE SEQUENCE [LARGE SCALE GENOMIC DNA]</scope>
    <source>
        <strain evidence="2 3">Gxj-6</strain>
    </source>
</reference>
<dbReference type="PIRSF" id="PIRSF017393">
    <property type="entry name" value="MTase_SAV2177"/>
    <property type="match status" value="1"/>
</dbReference>
<dbReference type="InterPro" id="IPR029063">
    <property type="entry name" value="SAM-dependent_MTases_sf"/>
</dbReference>
<sequence length="278" mass="29993">MISIGTADRRTTVTDGPGSPAIDSSASHSARVWNYLLGGKDHYAVDREDGDMILRMFPDIARIARQQRGFLVRAVRYLTAEAGVRQFLDIGTGLPTADNTHQVAQRVAPDSRIVYVDNDPLVLVHARVLLTSTPEGRTAYIEADVRDTDTILATARNTLDFDRPVALMMLGILGQLRDEENPGAVAARLLDALPSGSYLAVSDGTDTSEALVRAIEVYNANSASSYHLRTPEAIAGFFDGLELVDPGVVTTSRWRPDVADVESGPRAVASFCGVGRKP</sequence>
<keyword evidence="3" id="KW-1185">Reference proteome</keyword>
<dbReference type="Pfam" id="PF04672">
    <property type="entry name" value="Methyltransf_19"/>
    <property type="match status" value="1"/>
</dbReference>
<dbReference type="Gene3D" id="3.40.50.150">
    <property type="entry name" value="Vaccinia Virus protein VP39"/>
    <property type="match status" value="1"/>
</dbReference>
<comment type="caution">
    <text evidence="2">The sequence shown here is derived from an EMBL/GenBank/DDBJ whole genome shotgun (WGS) entry which is preliminary data.</text>
</comment>